<evidence type="ECO:0000313" key="2">
    <source>
        <dbReference type="Proteomes" id="UP001597213"/>
    </source>
</evidence>
<evidence type="ECO:0000313" key="1">
    <source>
        <dbReference type="EMBL" id="MFD1881531.1"/>
    </source>
</evidence>
<name>A0ABW4R5J3_9RHOB</name>
<dbReference type="Gene3D" id="3.30.1360.120">
    <property type="entry name" value="Probable tRNA modification gtpase trme, domain 1"/>
    <property type="match status" value="1"/>
</dbReference>
<gene>
    <name evidence="1" type="ORF">ACFSCT_07360</name>
</gene>
<dbReference type="InterPro" id="IPR027266">
    <property type="entry name" value="TrmE/GcvT-like"/>
</dbReference>
<organism evidence="1 2">
    <name type="scientific">Paracoccus pacificus</name>
    <dbReference type="NCBI Taxonomy" id="1463598"/>
    <lineage>
        <taxon>Bacteria</taxon>
        <taxon>Pseudomonadati</taxon>
        <taxon>Pseudomonadota</taxon>
        <taxon>Alphaproteobacteria</taxon>
        <taxon>Rhodobacterales</taxon>
        <taxon>Paracoccaceae</taxon>
        <taxon>Paracoccus</taxon>
    </lineage>
</organism>
<protein>
    <submittedName>
        <fullName evidence="1">Sarcosine oxidase subunit gamma</fullName>
    </submittedName>
</protein>
<dbReference type="Proteomes" id="UP001597213">
    <property type="component" value="Unassembled WGS sequence"/>
</dbReference>
<reference evidence="2" key="1">
    <citation type="journal article" date="2019" name="Int. J. Syst. Evol. Microbiol.">
        <title>The Global Catalogue of Microorganisms (GCM) 10K type strain sequencing project: providing services to taxonomists for standard genome sequencing and annotation.</title>
        <authorList>
            <consortium name="The Broad Institute Genomics Platform"/>
            <consortium name="The Broad Institute Genome Sequencing Center for Infectious Disease"/>
            <person name="Wu L."/>
            <person name="Ma J."/>
        </authorList>
    </citation>
    <scope>NUCLEOTIDE SEQUENCE [LARGE SCALE GENOMIC DNA]</scope>
    <source>
        <strain evidence="2">CCUG 56029</strain>
    </source>
</reference>
<accession>A0ABW4R5J3</accession>
<sequence length="197" mass="20850">MADQTTLLKPVTAFGAETARVDRIGAITITEDPGVALASVAARLGATPEAIPRPEPGQYTEADGRGALWTGPGQWMIIAPLADAPDLAGTLAAELGKTASVTDQTDAWVCFRIDVTDRSDDTRRPKPATALFERLCNLDIARMDGHSGTRTIIEHLGCLVICHQADRRFTVLGPRSSAGSLHHALTLAAKTVATREG</sequence>
<comment type="caution">
    <text evidence="1">The sequence shown here is derived from an EMBL/GenBank/DDBJ whole genome shotgun (WGS) entry which is preliminary data.</text>
</comment>
<dbReference type="EMBL" id="JBHUEN010000020">
    <property type="protein sequence ID" value="MFD1881531.1"/>
    <property type="molecule type" value="Genomic_DNA"/>
</dbReference>
<keyword evidence="2" id="KW-1185">Reference proteome</keyword>
<proteinExistence type="predicted"/>
<dbReference type="RefSeq" id="WP_379141470.1">
    <property type="nucleotide sequence ID" value="NZ_JBHUEN010000020.1"/>
</dbReference>